<dbReference type="InterPro" id="IPR027443">
    <property type="entry name" value="IPNS-like_sf"/>
</dbReference>
<evidence type="ECO:0000313" key="2">
    <source>
        <dbReference type="Proteomes" id="UP000294576"/>
    </source>
</evidence>
<evidence type="ECO:0008006" key="3">
    <source>
        <dbReference type="Google" id="ProtNLM"/>
    </source>
</evidence>
<dbReference type="SUPFAM" id="SSF51197">
    <property type="entry name" value="Clavaminate synthase-like"/>
    <property type="match status" value="1"/>
</dbReference>
<sequence>MNSMLDARRIDAATLPVIDVSGLSSSRFEDRKAVDTALRAACTDTGLFY</sequence>
<name>A0A4R3Q370_RHISU</name>
<protein>
    <recommendedName>
        <fullName evidence="3">Non-haem dioxygenase N-terminal domain-containing protein</fullName>
    </recommendedName>
</protein>
<gene>
    <name evidence="1" type="ORF">EV132_108107</name>
</gene>
<dbReference type="EMBL" id="SMBH01000008">
    <property type="protein sequence ID" value="TCU14737.1"/>
    <property type="molecule type" value="Genomic_DNA"/>
</dbReference>
<dbReference type="AlphaFoldDB" id="A0A4R3Q370"/>
<accession>A0A4R3Q370</accession>
<comment type="caution">
    <text evidence="1">The sequence shown here is derived from an EMBL/GenBank/DDBJ whole genome shotgun (WGS) entry which is preliminary data.</text>
</comment>
<dbReference type="Gene3D" id="2.60.120.330">
    <property type="entry name" value="B-lactam Antibiotic, Isopenicillin N Synthase, Chain"/>
    <property type="match status" value="1"/>
</dbReference>
<dbReference type="RefSeq" id="WP_165928203.1">
    <property type="nucleotide sequence ID" value="NZ_SMBH01000008.1"/>
</dbReference>
<dbReference type="Proteomes" id="UP000294576">
    <property type="component" value="Unassembled WGS sequence"/>
</dbReference>
<proteinExistence type="predicted"/>
<reference evidence="1 2" key="1">
    <citation type="submission" date="2019-03" db="EMBL/GenBank/DDBJ databases">
        <title>Genomic Encyclopedia of Type Strains, Phase IV (KMG-V): Genome sequencing to study the core and pangenomes of soil and plant-associated prokaryotes.</title>
        <authorList>
            <person name="Whitman W."/>
        </authorList>
    </citation>
    <scope>NUCLEOTIDE SEQUENCE [LARGE SCALE GENOMIC DNA]</scope>
    <source>
        <strain evidence="1 2">Hc14</strain>
    </source>
</reference>
<evidence type="ECO:0000313" key="1">
    <source>
        <dbReference type="EMBL" id="TCU14737.1"/>
    </source>
</evidence>
<organism evidence="1 2">
    <name type="scientific">Rhizobium sullae</name>
    <name type="common">Rhizobium hedysari</name>
    <dbReference type="NCBI Taxonomy" id="50338"/>
    <lineage>
        <taxon>Bacteria</taxon>
        <taxon>Pseudomonadati</taxon>
        <taxon>Pseudomonadota</taxon>
        <taxon>Alphaproteobacteria</taxon>
        <taxon>Hyphomicrobiales</taxon>
        <taxon>Rhizobiaceae</taxon>
        <taxon>Rhizobium/Agrobacterium group</taxon>
        <taxon>Rhizobium</taxon>
    </lineage>
</organism>